<dbReference type="InterPro" id="IPR018389">
    <property type="entry name" value="DctP_fam"/>
</dbReference>
<reference evidence="3 4" key="1">
    <citation type="submission" date="2014-07" db="EMBL/GenBank/DDBJ databases">
        <title>Draft genome sequence of Thalassospira profundimaris 35.</title>
        <authorList>
            <person name="Lai Q."/>
            <person name="Shao Z."/>
        </authorList>
    </citation>
    <scope>NUCLEOTIDE SEQUENCE [LARGE SCALE GENOMIC DNA]</scope>
    <source>
        <strain evidence="3 4">35</strain>
    </source>
</reference>
<dbReference type="GO" id="GO:0055085">
    <property type="term" value="P:transmembrane transport"/>
    <property type="evidence" value="ECO:0007669"/>
    <property type="project" value="InterPro"/>
</dbReference>
<evidence type="ECO:0000256" key="2">
    <source>
        <dbReference type="SAM" id="SignalP"/>
    </source>
</evidence>
<sequence>MKPTTLRKTLLGLLTGATILASAGIAQAADITLKVSHYLPPSHGFQKDFLENWGKELSEKTNGKVEVKIFDATSAFGKIDRQADQVRAGVMDMAVGLNGIPRDRYPAASIIEMPFLVKHADSGSETLWQLYKEGLLGSDYQDFKVLGLFTHEGGLIHTLDTPVRSLDDLKGLRLRTPSPAVSAMLESLGASPVGLPPSAIYENLQKGNIEGLVTTWDLVNAVKANELLKYHTDAAAYTAGFYFVMNQKKYDSLPEDVRAAIDEISGDSLVVKFGDWWNKWEAAGKADAEKHGNEIIKIDDATRAEWQASVQPMIKEYLASLKEKGVADPEAIYKRAQELNAEFDAKYHAGDK</sequence>
<evidence type="ECO:0000313" key="4">
    <source>
        <dbReference type="Proteomes" id="UP000253226"/>
    </source>
</evidence>
<comment type="caution">
    <text evidence="3">The sequence shown here is derived from an EMBL/GenBank/DDBJ whole genome shotgun (WGS) entry which is preliminary data.</text>
</comment>
<dbReference type="AlphaFoldDB" id="A0A367W6C1"/>
<dbReference type="OrthoDB" id="7375081at2"/>
<dbReference type="Proteomes" id="UP000253226">
    <property type="component" value="Unassembled WGS sequence"/>
</dbReference>
<dbReference type="InterPro" id="IPR038404">
    <property type="entry name" value="TRAP_DctP_sf"/>
</dbReference>
<dbReference type="Gene3D" id="3.40.190.170">
    <property type="entry name" value="Bacterial extracellular solute-binding protein, family 7"/>
    <property type="match status" value="1"/>
</dbReference>
<dbReference type="Pfam" id="PF03480">
    <property type="entry name" value="DctP"/>
    <property type="match status" value="1"/>
</dbReference>
<keyword evidence="1 2" id="KW-0732">Signal</keyword>
<evidence type="ECO:0000256" key="1">
    <source>
        <dbReference type="ARBA" id="ARBA00022729"/>
    </source>
</evidence>
<protein>
    <submittedName>
        <fullName evidence="3">C4-dicarboxylate ABC transporter</fullName>
    </submittedName>
</protein>
<organism evidence="3 4">
    <name type="scientific">Thalassospira profundimaris</name>
    <dbReference type="NCBI Taxonomy" id="502049"/>
    <lineage>
        <taxon>Bacteria</taxon>
        <taxon>Pseudomonadati</taxon>
        <taxon>Pseudomonadota</taxon>
        <taxon>Alphaproteobacteria</taxon>
        <taxon>Rhodospirillales</taxon>
        <taxon>Thalassospiraceae</taxon>
        <taxon>Thalassospira</taxon>
    </lineage>
</organism>
<evidence type="ECO:0000313" key="3">
    <source>
        <dbReference type="EMBL" id="RCK34960.1"/>
    </source>
</evidence>
<gene>
    <name evidence="3" type="ORF">TH19_14675</name>
</gene>
<dbReference type="RefSeq" id="WP_114103024.1">
    <property type="nucleotide sequence ID" value="NZ_JPWF01000009.1"/>
</dbReference>
<dbReference type="SUPFAM" id="SSF53850">
    <property type="entry name" value="Periplasmic binding protein-like II"/>
    <property type="match status" value="1"/>
</dbReference>
<name>A0A367W6C1_9PROT</name>
<feature type="signal peptide" evidence="2">
    <location>
        <begin position="1"/>
        <end position="28"/>
    </location>
</feature>
<proteinExistence type="predicted"/>
<feature type="chain" id="PRO_5016909017" evidence="2">
    <location>
        <begin position="29"/>
        <end position="352"/>
    </location>
</feature>
<dbReference type="CDD" id="cd13665">
    <property type="entry name" value="PBP2_TRAP_Dctp3_4"/>
    <property type="match status" value="1"/>
</dbReference>
<dbReference type="PANTHER" id="PTHR33376:SF15">
    <property type="entry name" value="BLL6794 PROTEIN"/>
    <property type="match status" value="1"/>
</dbReference>
<accession>A0A367W6C1</accession>
<dbReference type="PANTHER" id="PTHR33376">
    <property type="match status" value="1"/>
</dbReference>
<dbReference type="EMBL" id="JPWF01000009">
    <property type="protein sequence ID" value="RCK34960.1"/>
    <property type="molecule type" value="Genomic_DNA"/>
</dbReference>
<dbReference type="NCBIfam" id="NF037995">
    <property type="entry name" value="TRAP_S1"/>
    <property type="match status" value="1"/>
</dbReference>